<feature type="non-terminal residue" evidence="2">
    <location>
        <position position="1"/>
    </location>
</feature>
<gene>
    <name evidence="2" type="ORF">MNOR_LOCUS22097</name>
</gene>
<evidence type="ECO:0000259" key="1">
    <source>
        <dbReference type="PROSITE" id="PS50940"/>
    </source>
</evidence>
<dbReference type="SUPFAM" id="SSF57625">
    <property type="entry name" value="Invertebrate chitin-binding proteins"/>
    <property type="match status" value="3"/>
</dbReference>
<dbReference type="InterPro" id="IPR036508">
    <property type="entry name" value="Chitin-bd_dom_sf"/>
</dbReference>
<dbReference type="GO" id="GO:0005576">
    <property type="term" value="C:extracellular region"/>
    <property type="evidence" value="ECO:0007669"/>
    <property type="project" value="InterPro"/>
</dbReference>
<evidence type="ECO:0000313" key="3">
    <source>
        <dbReference type="Proteomes" id="UP001497623"/>
    </source>
</evidence>
<proteinExistence type="predicted"/>
<dbReference type="EMBL" id="CAXKWB010018317">
    <property type="protein sequence ID" value="CAL4120699.1"/>
    <property type="molecule type" value="Genomic_DNA"/>
</dbReference>
<feature type="domain" description="Chitin-binding type-2" evidence="1">
    <location>
        <begin position="318"/>
        <end position="378"/>
    </location>
</feature>
<dbReference type="Pfam" id="PF01607">
    <property type="entry name" value="CBM_14"/>
    <property type="match status" value="1"/>
</dbReference>
<dbReference type="PROSITE" id="PS50940">
    <property type="entry name" value="CHIT_BIND_II"/>
    <property type="match status" value="1"/>
</dbReference>
<organism evidence="2 3">
    <name type="scientific">Meganyctiphanes norvegica</name>
    <name type="common">Northern krill</name>
    <name type="synonym">Thysanopoda norvegica</name>
    <dbReference type="NCBI Taxonomy" id="48144"/>
    <lineage>
        <taxon>Eukaryota</taxon>
        <taxon>Metazoa</taxon>
        <taxon>Ecdysozoa</taxon>
        <taxon>Arthropoda</taxon>
        <taxon>Crustacea</taxon>
        <taxon>Multicrustacea</taxon>
        <taxon>Malacostraca</taxon>
        <taxon>Eumalacostraca</taxon>
        <taxon>Eucarida</taxon>
        <taxon>Euphausiacea</taxon>
        <taxon>Euphausiidae</taxon>
        <taxon>Meganyctiphanes</taxon>
    </lineage>
</organism>
<reference evidence="2 3" key="1">
    <citation type="submission" date="2024-05" db="EMBL/GenBank/DDBJ databases">
        <authorList>
            <person name="Wallberg A."/>
        </authorList>
    </citation>
    <scope>NUCLEOTIDE SEQUENCE [LARGE SCALE GENOMIC DNA]</scope>
</reference>
<protein>
    <recommendedName>
        <fullName evidence="1">Chitin-binding type-2 domain-containing protein</fullName>
    </recommendedName>
</protein>
<accession>A0AAV2R8N6</accession>
<dbReference type="AlphaFoldDB" id="A0AAV2R8N6"/>
<dbReference type="GO" id="GO:0008061">
    <property type="term" value="F:chitin binding"/>
    <property type="evidence" value="ECO:0007669"/>
    <property type="project" value="InterPro"/>
</dbReference>
<dbReference type="InterPro" id="IPR002557">
    <property type="entry name" value="Chitin-bd_dom"/>
</dbReference>
<sequence>RFLNLHCPHVGRFAHPYNCHEYVDCLLQNDGHLVQRQGSCKDQIFHPELKNCVDQKAISCGVDLESGDMIFSNIKQAKSSQDKFKYSGLYSDVKFSDTDMKYINNLLQSISSGFKTLSNTYTDSLRNESSDNGESEINSKMKITTVSTIDEEIIQSDLYDTIPIYDYDTVNDQNIIDDSAINSPVVPQNDNLFQEFLVHSPESETNLANVKHRRIHKHSQPTDWINKDESSSDKATYPVFRNSVRDVAQFYLGQKGSKLFRSPEHDHICISGASFGCANCQEAVVCGGGRAYLAPCRNHTTCRDATPFEGGVCHPVHSDECTCKKEDIIKPDPYDPFAFLQCSNKDLPPNMILCPENSVFDMATVSCVTMPEFPSCTGAGTFSHPRDCQWYYTCLSGPTQNTWLRIPHRCGPHNQVYSKVLARCAPASLPAADSCSEQKVEEV</sequence>
<evidence type="ECO:0000313" key="2">
    <source>
        <dbReference type="EMBL" id="CAL4120699.1"/>
    </source>
</evidence>
<comment type="caution">
    <text evidence="2">The sequence shown here is derived from an EMBL/GenBank/DDBJ whole genome shotgun (WGS) entry which is preliminary data.</text>
</comment>
<keyword evidence="3" id="KW-1185">Reference proteome</keyword>
<dbReference type="Gene3D" id="2.170.140.10">
    <property type="entry name" value="Chitin binding domain"/>
    <property type="match status" value="2"/>
</dbReference>
<feature type="non-terminal residue" evidence="2">
    <location>
        <position position="443"/>
    </location>
</feature>
<name>A0AAV2R8N6_MEGNR</name>
<dbReference type="SMART" id="SM00494">
    <property type="entry name" value="ChtBD2"/>
    <property type="match status" value="3"/>
</dbReference>
<dbReference type="Proteomes" id="UP001497623">
    <property type="component" value="Unassembled WGS sequence"/>
</dbReference>